<dbReference type="EC" id="1.6.5.-" evidence="6"/>
<dbReference type="EMBL" id="BSOB01000061">
    <property type="protein sequence ID" value="GLQ95376.1"/>
    <property type="molecule type" value="Genomic_DNA"/>
</dbReference>
<feature type="domain" description="Flavodoxin-like fold" evidence="7">
    <location>
        <begin position="3"/>
        <end position="187"/>
    </location>
</feature>
<comment type="similarity">
    <text evidence="6">Belongs to the azoreductase type 1 family.</text>
</comment>
<dbReference type="EC" id="1.7.1.17" evidence="6"/>
<evidence type="ECO:0000256" key="4">
    <source>
        <dbReference type="ARBA" id="ARBA00023027"/>
    </source>
</evidence>
<keyword evidence="3 6" id="KW-0560">Oxidoreductase</keyword>
<dbReference type="InterPro" id="IPR023048">
    <property type="entry name" value="NADH:quinone_OxRdtase_FMN_depd"/>
</dbReference>
<gene>
    <name evidence="6 8" type="primary">azoR</name>
    <name evidence="8" type="ORF">GCM10007901_43310</name>
</gene>
<evidence type="ECO:0000256" key="2">
    <source>
        <dbReference type="ARBA" id="ARBA00022643"/>
    </source>
</evidence>
<evidence type="ECO:0000259" key="7">
    <source>
        <dbReference type="Pfam" id="PF02525"/>
    </source>
</evidence>
<reference evidence="9" key="1">
    <citation type="journal article" date="2019" name="Int. J. Syst. Evol. Microbiol.">
        <title>The Global Catalogue of Microorganisms (GCM) 10K type strain sequencing project: providing services to taxonomists for standard genome sequencing and annotation.</title>
        <authorList>
            <consortium name="The Broad Institute Genomics Platform"/>
            <consortium name="The Broad Institute Genome Sequencing Center for Infectious Disease"/>
            <person name="Wu L."/>
            <person name="Ma J."/>
        </authorList>
    </citation>
    <scope>NUCLEOTIDE SEQUENCE [LARGE SCALE GENOMIC DNA]</scope>
    <source>
        <strain evidence="9">NBRC 111980</strain>
    </source>
</reference>
<dbReference type="InterPro" id="IPR050104">
    <property type="entry name" value="FMN-dep_NADH:Q_OxRdtase_AzoR1"/>
</dbReference>
<feature type="binding site" evidence="6">
    <location>
        <begin position="17"/>
        <end position="19"/>
    </location>
    <ligand>
        <name>FMN</name>
        <dbReference type="ChEBI" id="CHEBI:58210"/>
    </ligand>
</feature>
<feature type="binding site" evidence="6">
    <location>
        <position position="11"/>
    </location>
    <ligand>
        <name>FMN</name>
        <dbReference type="ChEBI" id="CHEBI:58210"/>
    </ligand>
</feature>
<dbReference type="Gene3D" id="3.40.50.360">
    <property type="match status" value="1"/>
</dbReference>
<keyword evidence="1 6" id="KW-0285">Flavoprotein</keyword>
<dbReference type="InterPro" id="IPR029039">
    <property type="entry name" value="Flavoprotein-like_sf"/>
</dbReference>
<evidence type="ECO:0000256" key="1">
    <source>
        <dbReference type="ARBA" id="ARBA00022630"/>
    </source>
</evidence>
<dbReference type="HAMAP" id="MF_01216">
    <property type="entry name" value="Azoreductase_type1"/>
    <property type="match status" value="1"/>
</dbReference>
<comment type="caution">
    <text evidence="8">The sequence shown here is derived from an EMBL/GenBank/DDBJ whole genome shotgun (WGS) entry which is preliminary data.</text>
</comment>
<comment type="cofactor">
    <cofactor evidence="6">
        <name>FMN</name>
        <dbReference type="ChEBI" id="CHEBI:58210"/>
    </cofactor>
    <text evidence="6">Binds 1 FMN per subunit.</text>
</comment>
<comment type="subunit">
    <text evidence="6">Homodimer.</text>
</comment>
<evidence type="ECO:0000256" key="6">
    <source>
        <dbReference type="HAMAP-Rule" id="MF_01216"/>
    </source>
</evidence>
<comment type="function">
    <text evidence="6">Quinone reductase that provides resistance to thiol-specific stress caused by electrophilic quinones.</text>
</comment>
<evidence type="ECO:0000256" key="5">
    <source>
        <dbReference type="ARBA" id="ARBA00048542"/>
    </source>
</evidence>
<dbReference type="Proteomes" id="UP001156670">
    <property type="component" value="Unassembled WGS sequence"/>
</dbReference>
<dbReference type="Pfam" id="PF02525">
    <property type="entry name" value="Flavodoxin_2"/>
    <property type="match status" value="1"/>
</dbReference>
<sequence>MTMNLLHLDASPLGQHSVSRELSAAIVDQLAQEGPSLQITYRDLTAQPLPHWTPVFDAESPAAQLGQQVMDEFQAADVIVIGAPMYNFGIPSQLKAWIDRVVVAGQTFRYTENGPQGLANGKRVIVASSRGGVYTSGPAAGFDFQETYLRTILGFIGITDVEFVRAEGVNISAEHKVKAIASARDSIGSLATKAA</sequence>
<evidence type="ECO:0000313" key="8">
    <source>
        <dbReference type="EMBL" id="GLQ95376.1"/>
    </source>
</evidence>
<dbReference type="InterPro" id="IPR003680">
    <property type="entry name" value="Flavodoxin_fold"/>
</dbReference>
<comment type="catalytic activity">
    <reaction evidence="5">
        <text>N,N-dimethyl-1,4-phenylenediamine + anthranilate + 2 NAD(+) = 2-(4-dimethylaminophenyl)diazenylbenzoate + 2 NADH + 2 H(+)</text>
        <dbReference type="Rhea" id="RHEA:55872"/>
        <dbReference type="ChEBI" id="CHEBI:15378"/>
        <dbReference type="ChEBI" id="CHEBI:15783"/>
        <dbReference type="ChEBI" id="CHEBI:16567"/>
        <dbReference type="ChEBI" id="CHEBI:57540"/>
        <dbReference type="ChEBI" id="CHEBI:57945"/>
        <dbReference type="ChEBI" id="CHEBI:71579"/>
        <dbReference type="EC" id="1.7.1.17"/>
    </reaction>
    <physiologicalReaction direction="right-to-left" evidence="5">
        <dbReference type="Rhea" id="RHEA:55874"/>
    </physiologicalReaction>
</comment>
<feature type="binding site" evidence="6">
    <location>
        <begin position="85"/>
        <end position="88"/>
    </location>
    <ligand>
        <name>FMN</name>
        <dbReference type="ChEBI" id="CHEBI:58210"/>
    </ligand>
</feature>
<keyword evidence="2 6" id="KW-0288">FMN</keyword>
<dbReference type="SUPFAM" id="SSF52218">
    <property type="entry name" value="Flavoproteins"/>
    <property type="match status" value="1"/>
</dbReference>
<accession>A0ABQ5XXX6</accession>
<organism evidence="8 9">
    <name type="scientific">Dyella acidisoli</name>
    <dbReference type="NCBI Taxonomy" id="1867834"/>
    <lineage>
        <taxon>Bacteria</taxon>
        <taxon>Pseudomonadati</taxon>
        <taxon>Pseudomonadota</taxon>
        <taxon>Gammaproteobacteria</taxon>
        <taxon>Lysobacterales</taxon>
        <taxon>Rhodanobacteraceae</taxon>
        <taxon>Dyella</taxon>
    </lineage>
</organism>
<evidence type="ECO:0000313" key="9">
    <source>
        <dbReference type="Proteomes" id="UP001156670"/>
    </source>
</evidence>
<protein>
    <recommendedName>
        <fullName evidence="6">FMN dependent NADH:quinone oxidoreductase</fullName>
        <ecNumber evidence="6">1.6.5.-</ecNumber>
    </recommendedName>
    <alternativeName>
        <fullName evidence="6">Azo-dye reductase</fullName>
    </alternativeName>
    <alternativeName>
        <fullName evidence="6">FMN-dependent NADH-azo compound oxidoreductase</fullName>
    </alternativeName>
    <alternativeName>
        <fullName evidence="6">FMN-dependent NADH-azoreductase</fullName>
        <ecNumber evidence="6">1.7.1.17</ecNumber>
    </alternativeName>
</protein>
<comment type="function">
    <text evidence="6">Also exhibits azoreductase activity. Catalyzes the reductive cleavage of the azo bond in aromatic azo compounds to the corresponding amines.</text>
</comment>
<feature type="binding site" evidence="6">
    <location>
        <begin position="129"/>
        <end position="132"/>
    </location>
    <ligand>
        <name>FMN</name>
        <dbReference type="ChEBI" id="CHEBI:58210"/>
    </ligand>
</feature>
<proteinExistence type="inferred from homology"/>
<comment type="catalytic activity">
    <reaction evidence="6">
        <text>2 a quinone + NADH + H(+) = 2 a 1,4-benzosemiquinone + NAD(+)</text>
        <dbReference type="Rhea" id="RHEA:65952"/>
        <dbReference type="ChEBI" id="CHEBI:15378"/>
        <dbReference type="ChEBI" id="CHEBI:57540"/>
        <dbReference type="ChEBI" id="CHEBI:57945"/>
        <dbReference type="ChEBI" id="CHEBI:132124"/>
        <dbReference type="ChEBI" id="CHEBI:134225"/>
    </reaction>
</comment>
<dbReference type="PANTHER" id="PTHR43741">
    <property type="entry name" value="FMN-DEPENDENT NADH-AZOREDUCTASE 1"/>
    <property type="match status" value="1"/>
</dbReference>
<dbReference type="PANTHER" id="PTHR43741:SF4">
    <property type="entry name" value="FMN-DEPENDENT NADH:QUINONE OXIDOREDUCTASE"/>
    <property type="match status" value="1"/>
</dbReference>
<evidence type="ECO:0000256" key="3">
    <source>
        <dbReference type="ARBA" id="ARBA00023002"/>
    </source>
</evidence>
<name>A0ABQ5XXX6_9GAMM</name>
<keyword evidence="4 6" id="KW-0520">NAD</keyword>
<keyword evidence="9" id="KW-1185">Reference proteome</keyword>